<dbReference type="AlphaFoldDB" id="X0ZBM7"/>
<accession>X0ZBM7</accession>
<evidence type="ECO:0000313" key="1">
    <source>
        <dbReference type="EMBL" id="GAG66945.1"/>
    </source>
</evidence>
<name>X0ZBM7_9ZZZZ</name>
<gene>
    <name evidence="1" type="ORF">S01H4_04828</name>
</gene>
<reference evidence="1" key="1">
    <citation type="journal article" date="2014" name="Front. Microbiol.">
        <title>High frequency of phylogenetically diverse reductive dehalogenase-homologous genes in deep subseafloor sedimentary metagenomes.</title>
        <authorList>
            <person name="Kawai M."/>
            <person name="Futagami T."/>
            <person name="Toyoda A."/>
            <person name="Takaki Y."/>
            <person name="Nishi S."/>
            <person name="Hori S."/>
            <person name="Arai W."/>
            <person name="Tsubouchi T."/>
            <person name="Morono Y."/>
            <person name="Uchiyama I."/>
            <person name="Ito T."/>
            <person name="Fujiyama A."/>
            <person name="Inagaki F."/>
            <person name="Takami H."/>
        </authorList>
    </citation>
    <scope>NUCLEOTIDE SEQUENCE</scope>
    <source>
        <strain evidence="1">Expedition CK06-06</strain>
    </source>
</reference>
<sequence>MKVSINVPLEKLTPALPVPANPYLQMARALESFQLDANIRLNHGLFTIPQLPVAGDVNIEIPEGFDLHVILDIVLEKSYQKDAEKLVKNLTAIKPVIKRAVIAPNKAIPVRAGAIGFDFIRLEYEGQVLTTELALKMDLISFFISPATGIPVDEVNEEVMMSMLQEVEINSLRGNFTPHEILSLQGMELALSEGSLVELNGVLFHDQEHVSGALSLNLDLDYFLMGSGEFNLKGNESSRLELRDLRFAYNEGTFSIEGREDPFRLSFAGSFSSSVGQAVIDSPSGLVLKSFSAAYQAGCSS</sequence>
<dbReference type="EMBL" id="BART01001332">
    <property type="protein sequence ID" value="GAG66945.1"/>
    <property type="molecule type" value="Genomic_DNA"/>
</dbReference>
<proteinExistence type="predicted"/>
<organism evidence="1">
    <name type="scientific">marine sediment metagenome</name>
    <dbReference type="NCBI Taxonomy" id="412755"/>
    <lineage>
        <taxon>unclassified sequences</taxon>
        <taxon>metagenomes</taxon>
        <taxon>ecological metagenomes</taxon>
    </lineage>
</organism>
<comment type="caution">
    <text evidence="1">The sequence shown here is derived from an EMBL/GenBank/DDBJ whole genome shotgun (WGS) entry which is preliminary data.</text>
</comment>
<protein>
    <submittedName>
        <fullName evidence="1">Uncharacterized protein</fullName>
    </submittedName>
</protein>